<evidence type="ECO:0000313" key="2">
    <source>
        <dbReference type="EnsemblPlants" id="AES78756"/>
    </source>
</evidence>
<gene>
    <name evidence="1" type="ordered locus">MTR_7g045010</name>
</gene>
<name>G7KTY3_MEDTR</name>
<sequence length="77" mass="8952">MRGERNKPQPLYQNQWYNADKLRRNTDDELRRLGTGTLSGLFIFRLRNFSTRYVAAVPTLKSDSMDLEQNVVVSSSE</sequence>
<evidence type="ECO:0000313" key="3">
    <source>
        <dbReference type="Proteomes" id="UP000002051"/>
    </source>
</evidence>
<dbReference type="EnsemblPlants" id="AES78756">
    <property type="protein sequence ID" value="AES78756"/>
    <property type="gene ID" value="MTR_7g045010"/>
</dbReference>
<organism evidence="1 3">
    <name type="scientific">Medicago truncatula</name>
    <name type="common">Barrel medic</name>
    <name type="synonym">Medicago tribuloides</name>
    <dbReference type="NCBI Taxonomy" id="3880"/>
    <lineage>
        <taxon>Eukaryota</taxon>
        <taxon>Viridiplantae</taxon>
        <taxon>Streptophyta</taxon>
        <taxon>Embryophyta</taxon>
        <taxon>Tracheophyta</taxon>
        <taxon>Spermatophyta</taxon>
        <taxon>Magnoliopsida</taxon>
        <taxon>eudicotyledons</taxon>
        <taxon>Gunneridae</taxon>
        <taxon>Pentapetalae</taxon>
        <taxon>rosids</taxon>
        <taxon>fabids</taxon>
        <taxon>Fabales</taxon>
        <taxon>Fabaceae</taxon>
        <taxon>Papilionoideae</taxon>
        <taxon>50 kb inversion clade</taxon>
        <taxon>NPAAA clade</taxon>
        <taxon>Hologalegina</taxon>
        <taxon>IRL clade</taxon>
        <taxon>Trifolieae</taxon>
        <taxon>Medicago</taxon>
    </lineage>
</organism>
<keyword evidence="3" id="KW-1185">Reference proteome</keyword>
<dbReference type="PaxDb" id="3880-AES78756"/>
<proteinExistence type="predicted"/>
<reference evidence="1 3" key="1">
    <citation type="journal article" date="2011" name="Nature">
        <title>The Medicago genome provides insight into the evolution of rhizobial symbioses.</title>
        <authorList>
            <person name="Young N.D."/>
            <person name="Debelle F."/>
            <person name="Oldroyd G.E."/>
            <person name="Geurts R."/>
            <person name="Cannon S.B."/>
            <person name="Udvardi M.K."/>
            <person name="Benedito V.A."/>
            <person name="Mayer K.F."/>
            <person name="Gouzy J."/>
            <person name="Schoof H."/>
            <person name="Van de Peer Y."/>
            <person name="Proost S."/>
            <person name="Cook D.R."/>
            <person name="Meyers B.C."/>
            <person name="Spannagl M."/>
            <person name="Cheung F."/>
            <person name="De Mita S."/>
            <person name="Krishnakumar V."/>
            <person name="Gundlach H."/>
            <person name="Zhou S."/>
            <person name="Mudge J."/>
            <person name="Bharti A.K."/>
            <person name="Murray J.D."/>
            <person name="Naoumkina M.A."/>
            <person name="Rosen B."/>
            <person name="Silverstein K.A."/>
            <person name="Tang H."/>
            <person name="Rombauts S."/>
            <person name="Zhao P.X."/>
            <person name="Zhou P."/>
            <person name="Barbe V."/>
            <person name="Bardou P."/>
            <person name="Bechner M."/>
            <person name="Bellec A."/>
            <person name="Berger A."/>
            <person name="Berges H."/>
            <person name="Bidwell S."/>
            <person name="Bisseling T."/>
            <person name="Choisne N."/>
            <person name="Couloux A."/>
            <person name="Denny R."/>
            <person name="Deshpande S."/>
            <person name="Dai X."/>
            <person name="Doyle J.J."/>
            <person name="Dudez A.M."/>
            <person name="Farmer A.D."/>
            <person name="Fouteau S."/>
            <person name="Franken C."/>
            <person name="Gibelin C."/>
            <person name="Gish J."/>
            <person name="Goldstein S."/>
            <person name="Gonzalez A.J."/>
            <person name="Green P.J."/>
            <person name="Hallab A."/>
            <person name="Hartog M."/>
            <person name="Hua A."/>
            <person name="Humphray S.J."/>
            <person name="Jeong D.H."/>
            <person name="Jing Y."/>
            <person name="Jocker A."/>
            <person name="Kenton S.M."/>
            <person name="Kim D.J."/>
            <person name="Klee K."/>
            <person name="Lai H."/>
            <person name="Lang C."/>
            <person name="Lin S."/>
            <person name="Macmil S.L."/>
            <person name="Magdelenat G."/>
            <person name="Matthews L."/>
            <person name="McCorrison J."/>
            <person name="Monaghan E.L."/>
            <person name="Mun J.H."/>
            <person name="Najar F.Z."/>
            <person name="Nicholson C."/>
            <person name="Noirot C."/>
            <person name="O'Bleness M."/>
            <person name="Paule C.R."/>
            <person name="Poulain J."/>
            <person name="Prion F."/>
            <person name="Qin B."/>
            <person name="Qu C."/>
            <person name="Retzel E.F."/>
            <person name="Riddle C."/>
            <person name="Sallet E."/>
            <person name="Samain S."/>
            <person name="Samson N."/>
            <person name="Sanders I."/>
            <person name="Saurat O."/>
            <person name="Scarpelli C."/>
            <person name="Schiex T."/>
            <person name="Segurens B."/>
            <person name="Severin A.J."/>
            <person name="Sherrier D.J."/>
            <person name="Shi R."/>
            <person name="Sims S."/>
            <person name="Singer S.R."/>
            <person name="Sinharoy S."/>
            <person name="Sterck L."/>
            <person name="Viollet A."/>
            <person name="Wang B.B."/>
            <person name="Wang K."/>
            <person name="Wang M."/>
            <person name="Wang X."/>
            <person name="Warfsmann J."/>
            <person name="Weissenbach J."/>
            <person name="White D.D."/>
            <person name="White J.D."/>
            <person name="Wiley G.B."/>
            <person name="Wincker P."/>
            <person name="Xing Y."/>
            <person name="Yang L."/>
            <person name="Yao Z."/>
            <person name="Ying F."/>
            <person name="Zhai J."/>
            <person name="Zhou L."/>
            <person name="Zuber A."/>
            <person name="Denarie J."/>
            <person name="Dixon R.A."/>
            <person name="May G.D."/>
            <person name="Schwartz D.C."/>
            <person name="Rogers J."/>
            <person name="Quetier F."/>
            <person name="Town C.D."/>
            <person name="Roe B.A."/>
        </authorList>
    </citation>
    <scope>NUCLEOTIDE SEQUENCE [LARGE SCALE GENOMIC DNA]</scope>
    <source>
        <strain evidence="1">A17</strain>
        <strain evidence="2 3">cv. Jemalong A17</strain>
    </source>
</reference>
<dbReference type="HOGENOM" id="CLU_2641902_0_0_1"/>
<evidence type="ECO:0000313" key="1">
    <source>
        <dbReference type="EMBL" id="AES78756.1"/>
    </source>
</evidence>
<accession>G7KTY3</accession>
<protein>
    <submittedName>
        <fullName evidence="1 2">Uncharacterized protein</fullName>
    </submittedName>
</protein>
<reference evidence="2" key="3">
    <citation type="submission" date="2015-04" db="UniProtKB">
        <authorList>
            <consortium name="EnsemblPlants"/>
        </authorList>
    </citation>
    <scope>IDENTIFICATION</scope>
    <source>
        <strain evidence="2">cv. Jemalong A17</strain>
    </source>
</reference>
<reference evidence="1 3" key="2">
    <citation type="journal article" date="2014" name="BMC Genomics">
        <title>An improved genome release (version Mt4.0) for the model legume Medicago truncatula.</title>
        <authorList>
            <person name="Tang H."/>
            <person name="Krishnakumar V."/>
            <person name="Bidwell S."/>
            <person name="Rosen B."/>
            <person name="Chan A."/>
            <person name="Zhou S."/>
            <person name="Gentzbittel L."/>
            <person name="Childs K.L."/>
            <person name="Yandell M."/>
            <person name="Gundlach H."/>
            <person name="Mayer K.F."/>
            <person name="Schwartz D.C."/>
            <person name="Town C.D."/>
        </authorList>
    </citation>
    <scope>GENOME REANNOTATION</scope>
    <source>
        <strain evidence="2 3">cv. Jemalong A17</strain>
    </source>
</reference>
<dbReference type="AlphaFoldDB" id="G7KTY3"/>
<dbReference type="Proteomes" id="UP000002051">
    <property type="component" value="Unassembled WGS sequence"/>
</dbReference>
<dbReference type="EMBL" id="CM001223">
    <property type="protein sequence ID" value="AES78756.1"/>
    <property type="molecule type" value="Genomic_DNA"/>
</dbReference>